<evidence type="ECO:0000313" key="3">
    <source>
        <dbReference type="Proteomes" id="UP000886520"/>
    </source>
</evidence>
<feature type="region of interest" description="Disordered" evidence="1">
    <location>
        <begin position="86"/>
        <end position="119"/>
    </location>
</feature>
<feature type="region of interest" description="Disordered" evidence="1">
    <location>
        <begin position="1"/>
        <end position="20"/>
    </location>
</feature>
<dbReference type="AlphaFoldDB" id="A0A9D4Z6X6"/>
<dbReference type="EMBL" id="JABFUD020000021">
    <property type="protein sequence ID" value="KAI5063699.1"/>
    <property type="molecule type" value="Genomic_DNA"/>
</dbReference>
<comment type="caution">
    <text evidence="2">The sequence shown here is derived from an EMBL/GenBank/DDBJ whole genome shotgun (WGS) entry which is preliminary data.</text>
</comment>
<gene>
    <name evidence="2" type="ORF">GOP47_0022246</name>
</gene>
<sequence>MGKPKKDMEEGMKEEIISEAGGESLELVRRKRGRPRKVVLDVVQKEEVVEIAEEAVKKTKSTESKNTKQATQDLKCPSFAFVPTTASASSTAKTSSSQHEGSIAKASPSALPIDSCNNI</sequence>
<organism evidence="2 3">
    <name type="scientific">Adiantum capillus-veneris</name>
    <name type="common">Maidenhair fern</name>
    <dbReference type="NCBI Taxonomy" id="13818"/>
    <lineage>
        <taxon>Eukaryota</taxon>
        <taxon>Viridiplantae</taxon>
        <taxon>Streptophyta</taxon>
        <taxon>Embryophyta</taxon>
        <taxon>Tracheophyta</taxon>
        <taxon>Polypodiopsida</taxon>
        <taxon>Polypodiidae</taxon>
        <taxon>Polypodiales</taxon>
        <taxon>Pteridineae</taxon>
        <taxon>Pteridaceae</taxon>
        <taxon>Vittarioideae</taxon>
        <taxon>Adiantum</taxon>
    </lineage>
</organism>
<reference evidence="2" key="1">
    <citation type="submission" date="2021-01" db="EMBL/GenBank/DDBJ databases">
        <title>Adiantum capillus-veneris genome.</title>
        <authorList>
            <person name="Fang Y."/>
            <person name="Liao Q."/>
        </authorList>
    </citation>
    <scope>NUCLEOTIDE SEQUENCE</scope>
    <source>
        <strain evidence="2">H3</strain>
        <tissue evidence="2">Leaf</tissue>
    </source>
</reference>
<accession>A0A9D4Z6X6</accession>
<feature type="compositionally biased region" description="Basic and acidic residues" evidence="1">
    <location>
        <begin position="1"/>
        <end position="16"/>
    </location>
</feature>
<evidence type="ECO:0000256" key="1">
    <source>
        <dbReference type="SAM" id="MobiDB-lite"/>
    </source>
</evidence>
<proteinExistence type="predicted"/>
<protein>
    <submittedName>
        <fullName evidence="2">Uncharacterized protein</fullName>
    </submittedName>
</protein>
<keyword evidence="3" id="KW-1185">Reference proteome</keyword>
<dbReference type="Proteomes" id="UP000886520">
    <property type="component" value="Chromosome 21"/>
</dbReference>
<feature type="compositionally biased region" description="Low complexity" evidence="1">
    <location>
        <begin position="86"/>
        <end position="97"/>
    </location>
</feature>
<name>A0A9D4Z6X6_ADICA</name>
<evidence type="ECO:0000313" key="2">
    <source>
        <dbReference type="EMBL" id="KAI5063699.1"/>
    </source>
</evidence>